<proteinExistence type="predicted"/>
<evidence type="ECO:0000313" key="2">
    <source>
        <dbReference type="EMBL" id="HGG91885.1"/>
    </source>
</evidence>
<feature type="chain" id="PRO_5027693137" evidence="1">
    <location>
        <begin position="20"/>
        <end position="154"/>
    </location>
</feature>
<dbReference type="EMBL" id="DSRP01000203">
    <property type="protein sequence ID" value="HGG91885.1"/>
    <property type="molecule type" value="Genomic_DNA"/>
</dbReference>
<sequence length="154" mass="17503">MKRFLICLAIVLFAAPALAQGKVETAFRDLVFGKELGEFKHMKPLRKQGDLEFFTRYGDDKAFQGVPVENQAYGFFKNRFCLALFTAKGPSSYNALKDYFDATYGKPSQTKANIKQFTYTAGEVSIELGYDDARKIVEVSYAYRPIMRMMMPGK</sequence>
<reference evidence="2" key="1">
    <citation type="journal article" date="2020" name="mSystems">
        <title>Genome- and Community-Level Interaction Insights into Carbon Utilization and Element Cycling Functions of Hydrothermarchaeota in Hydrothermal Sediment.</title>
        <authorList>
            <person name="Zhou Z."/>
            <person name="Liu Y."/>
            <person name="Xu W."/>
            <person name="Pan J."/>
            <person name="Luo Z.H."/>
            <person name="Li M."/>
        </authorList>
    </citation>
    <scope>NUCLEOTIDE SEQUENCE [LARGE SCALE GENOMIC DNA]</scope>
    <source>
        <strain evidence="2">SpSt-413</strain>
    </source>
</reference>
<feature type="signal peptide" evidence="1">
    <location>
        <begin position="1"/>
        <end position="19"/>
    </location>
</feature>
<protein>
    <submittedName>
        <fullName evidence="2">Uncharacterized protein</fullName>
    </submittedName>
</protein>
<organism evidence="2">
    <name type="scientific">Fundidesulfovibrio putealis</name>
    <dbReference type="NCBI Taxonomy" id="270496"/>
    <lineage>
        <taxon>Bacteria</taxon>
        <taxon>Pseudomonadati</taxon>
        <taxon>Thermodesulfobacteriota</taxon>
        <taxon>Desulfovibrionia</taxon>
        <taxon>Desulfovibrionales</taxon>
        <taxon>Desulfovibrionaceae</taxon>
        <taxon>Fundidesulfovibrio</taxon>
    </lineage>
</organism>
<name>A0A7C3WCS9_9BACT</name>
<accession>A0A7C3WCS9</accession>
<comment type="caution">
    <text evidence="2">The sequence shown here is derived from an EMBL/GenBank/DDBJ whole genome shotgun (WGS) entry which is preliminary data.</text>
</comment>
<keyword evidence="1" id="KW-0732">Signal</keyword>
<dbReference type="AlphaFoldDB" id="A0A7C3WCS9"/>
<evidence type="ECO:0000256" key="1">
    <source>
        <dbReference type="SAM" id="SignalP"/>
    </source>
</evidence>
<gene>
    <name evidence="2" type="ORF">ENR59_02905</name>
</gene>